<dbReference type="Proteomes" id="UP000008694">
    <property type="component" value="Unassembled WGS sequence"/>
</dbReference>
<dbReference type="InterPro" id="IPR039774">
    <property type="entry name" value="Sin3-like"/>
</dbReference>
<dbReference type="HOGENOM" id="CLU_1629314_0_0_1"/>
<evidence type="ECO:0000313" key="6">
    <source>
        <dbReference type="Proteomes" id="UP000008694"/>
    </source>
</evidence>
<name>D7KMN5_ARALL</name>
<comment type="subcellular location">
    <subcellularLocation>
        <location evidence="1 4">Nucleus</location>
    </subcellularLocation>
</comment>
<dbReference type="GO" id="GO:0003714">
    <property type="term" value="F:transcription corepressor activity"/>
    <property type="evidence" value="ECO:0007669"/>
    <property type="project" value="InterPro"/>
</dbReference>
<gene>
    <name evidence="5" type="ORF">ARALYDRAFT_889831</name>
</gene>
<evidence type="ECO:0000256" key="3">
    <source>
        <dbReference type="ARBA" id="ARBA00023242"/>
    </source>
</evidence>
<keyword evidence="3 4" id="KW-0539">Nucleus</keyword>
<evidence type="ECO:0000256" key="4">
    <source>
        <dbReference type="PROSITE-ProRule" id="PRU00810"/>
    </source>
</evidence>
<evidence type="ECO:0000313" key="5">
    <source>
        <dbReference type="EMBL" id="EFH69523.1"/>
    </source>
</evidence>
<evidence type="ECO:0000256" key="2">
    <source>
        <dbReference type="ARBA" id="ARBA00022491"/>
    </source>
</evidence>
<evidence type="ECO:0000256" key="1">
    <source>
        <dbReference type="ARBA" id="ARBA00004123"/>
    </source>
</evidence>
<dbReference type="InterPro" id="IPR003822">
    <property type="entry name" value="PAH"/>
</dbReference>
<dbReference type="eggNOG" id="KOG4204">
    <property type="taxonomic scope" value="Eukaryota"/>
</dbReference>
<dbReference type="FunFam" id="1.20.1160.11:FF:000009">
    <property type="entry name" value="F3I6.18 protein"/>
    <property type="match status" value="1"/>
</dbReference>
<reference evidence="6" key="1">
    <citation type="journal article" date="2011" name="Nat. Genet.">
        <title>The Arabidopsis lyrata genome sequence and the basis of rapid genome size change.</title>
        <authorList>
            <person name="Hu T.T."/>
            <person name="Pattyn P."/>
            <person name="Bakker E.G."/>
            <person name="Cao J."/>
            <person name="Cheng J.-F."/>
            <person name="Clark R.M."/>
            <person name="Fahlgren N."/>
            <person name="Fawcett J.A."/>
            <person name="Grimwood J."/>
            <person name="Gundlach H."/>
            <person name="Haberer G."/>
            <person name="Hollister J.D."/>
            <person name="Ossowski S."/>
            <person name="Ottilar R.P."/>
            <person name="Salamov A.A."/>
            <person name="Schneeberger K."/>
            <person name="Spannagl M."/>
            <person name="Wang X."/>
            <person name="Yang L."/>
            <person name="Nasrallah M.E."/>
            <person name="Bergelson J."/>
            <person name="Carrington J.C."/>
            <person name="Gaut B.S."/>
            <person name="Schmutz J."/>
            <person name="Mayer K.F.X."/>
            <person name="Van de Peer Y."/>
            <person name="Grigoriev I.V."/>
            <person name="Nordborg M."/>
            <person name="Weigel D."/>
            <person name="Guo Y.-L."/>
        </authorList>
    </citation>
    <scope>NUCLEOTIDE SEQUENCE [LARGE SCALE GENOMIC DNA]</scope>
    <source>
        <strain evidence="6">cv. MN47</strain>
    </source>
</reference>
<dbReference type="GO" id="GO:0000122">
    <property type="term" value="P:negative regulation of transcription by RNA polymerase II"/>
    <property type="evidence" value="ECO:0007669"/>
    <property type="project" value="TreeGrafter"/>
</dbReference>
<dbReference type="PROSITE" id="PS51477">
    <property type="entry name" value="PAH"/>
    <property type="match status" value="1"/>
</dbReference>
<evidence type="ECO:0008006" key="7">
    <source>
        <dbReference type="Google" id="ProtNLM"/>
    </source>
</evidence>
<dbReference type="EMBL" id="GL348713">
    <property type="protein sequence ID" value="EFH69523.1"/>
    <property type="molecule type" value="Genomic_DNA"/>
</dbReference>
<dbReference type="InterPro" id="IPR036600">
    <property type="entry name" value="PAH_sf"/>
</dbReference>
<dbReference type="GO" id="GO:0000118">
    <property type="term" value="C:histone deacetylase complex"/>
    <property type="evidence" value="ECO:0007669"/>
    <property type="project" value="TreeGrafter"/>
</dbReference>
<dbReference type="PANTHER" id="PTHR12346">
    <property type="entry name" value="SIN3B-RELATED"/>
    <property type="match status" value="1"/>
</dbReference>
<sequence length="163" mass="18728">MEILLLFIYIVLTASYFLPAFHTYLPHQPGRDGVIAKVKELLKDHHDLLLGFNVFLSAEAKIVIPSEAKKAEYLAKSADTEKKHADAEDFMNKLKTRSRTLDTHVVGSFKAIMRMFKEGKMSVKEVHKEVTDILYYHEDLINDFLRFFEKNDPIASASLLLEL</sequence>
<dbReference type="STRING" id="81972.D7KMN5"/>
<dbReference type="Gene3D" id="1.20.1160.11">
    <property type="entry name" value="Paired amphipathic helix"/>
    <property type="match status" value="2"/>
</dbReference>
<protein>
    <recommendedName>
        <fullName evidence="7">Paired amphipathic helix repeat-containing protein</fullName>
    </recommendedName>
</protein>
<proteinExistence type="predicted"/>
<dbReference type="GO" id="GO:0000785">
    <property type="term" value="C:chromatin"/>
    <property type="evidence" value="ECO:0007669"/>
    <property type="project" value="TreeGrafter"/>
</dbReference>
<dbReference type="AlphaFoldDB" id="D7KMN5"/>
<dbReference type="Pfam" id="PF02671">
    <property type="entry name" value="PAH"/>
    <property type="match status" value="2"/>
</dbReference>
<accession>D7KMN5</accession>
<dbReference type="PANTHER" id="PTHR12346:SF0">
    <property type="entry name" value="SIN3A, ISOFORM G"/>
    <property type="match status" value="1"/>
</dbReference>
<organism evidence="6">
    <name type="scientific">Arabidopsis lyrata subsp. lyrata</name>
    <name type="common">Lyre-leaved rock-cress</name>
    <dbReference type="NCBI Taxonomy" id="81972"/>
    <lineage>
        <taxon>Eukaryota</taxon>
        <taxon>Viridiplantae</taxon>
        <taxon>Streptophyta</taxon>
        <taxon>Embryophyta</taxon>
        <taxon>Tracheophyta</taxon>
        <taxon>Spermatophyta</taxon>
        <taxon>Magnoliopsida</taxon>
        <taxon>eudicotyledons</taxon>
        <taxon>Gunneridae</taxon>
        <taxon>Pentapetalae</taxon>
        <taxon>rosids</taxon>
        <taxon>malvids</taxon>
        <taxon>Brassicales</taxon>
        <taxon>Brassicaceae</taxon>
        <taxon>Camelineae</taxon>
        <taxon>Arabidopsis</taxon>
    </lineage>
</organism>
<keyword evidence="6" id="KW-1185">Reference proteome</keyword>
<dbReference type="Gramene" id="scaffold_102625.1">
    <property type="protein sequence ID" value="scaffold_102625.1"/>
    <property type="gene ID" value="scaffold_102625.1"/>
</dbReference>
<keyword evidence="2" id="KW-0678">Repressor</keyword>
<dbReference type="SUPFAM" id="SSF47762">
    <property type="entry name" value="PAH2 domain"/>
    <property type="match status" value="2"/>
</dbReference>